<sequence length="129" mass="13601">MLRLLAAGAGARSPAAALRRLLHIGRAGGEAESVAYRMSMLRPPSVVPKREVTRNSCSLIGRLDAPVREYHGSCKEHPRAYTFLSVAPSSSAPSSGSSGFTLSPPPYFSPIVPTSSCSLLAGLLQFDVC</sequence>
<name>A0AAV5ENV8_ELECO</name>
<comment type="caution">
    <text evidence="1">The sequence shown here is derived from an EMBL/GenBank/DDBJ whole genome shotgun (WGS) entry which is preliminary data.</text>
</comment>
<dbReference type="EMBL" id="BQKI01000076">
    <property type="protein sequence ID" value="GJN24068.1"/>
    <property type="molecule type" value="Genomic_DNA"/>
</dbReference>
<dbReference type="AlphaFoldDB" id="A0AAV5ENV8"/>
<reference evidence="1" key="2">
    <citation type="submission" date="2021-12" db="EMBL/GenBank/DDBJ databases">
        <title>Resequencing data analysis of finger millet.</title>
        <authorList>
            <person name="Hatakeyama M."/>
            <person name="Aluri S."/>
            <person name="Balachadran M.T."/>
            <person name="Sivarajan S.R."/>
            <person name="Poveda L."/>
            <person name="Shimizu-Inatsugi R."/>
            <person name="Schlapbach R."/>
            <person name="Sreeman S.M."/>
            <person name="Shimizu K.K."/>
        </authorList>
    </citation>
    <scope>NUCLEOTIDE SEQUENCE</scope>
</reference>
<reference evidence="1" key="1">
    <citation type="journal article" date="2018" name="DNA Res.">
        <title>Multiple hybrid de novo genome assembly of finger millet, an orphan allotetraploid crop.</title>
        <authorList>
            <person name="Hatakeyama M."/>
            <person name="Aluri S."/>
            <person name="Balachadran M.T."/>
            <person name="Sivarajan S.R."/>
            <person name="Patrignani A."/>
            <person name="Gruter S."/>
            <person name="Poveda L."/>
            <person name="Shimizu-Inatsugi R."/>
            <person name="Baeten J."/>
            <person name="Francoijs K.J."/>
            <person name="Nataraja K.N."/>
            <person name="Reddy Y.A.N."/>
            <person name="Phadnis S."/>
            <person name="Ravikumar R.L."/>
            <person name="Schlapbach R."/>
            <person name="Sreeman S.M."/>
            <person name="Shimizu K.K."/>
        </authorList>
    </citation>
    <scope>NUCLEOTIDE SEQUENCE</scope>
</reference>
<dbReference type="Proteomes" id="UP001054889">
    <property type="component" value="Unassembled WGS sequence"/>
</dbReference>
<evidence type="ECO:0000313" key="2">
    <source>
        <dbReference type="Proteomes" id="UP001054889"/>
    </source>
</evidence>
<evidence type="ECO:0000313" key="1">
    <source>
        <dbReference type="EMBL" id="GJN24068.1"/>
    </source>
</evidence>
<organism evidence="1 2">
    <name type="scientific">Eleusine coracana subsp. coracana</name>
    <dbReference type="NCBI Taxonomy" id="191504"/>
    <lineage>
        <taxon>Eukaryota</taxon>
        <taxon>Viridiplantae</taxon>
        <taxon>Streptophyta</taxon>
        <taxon>Embryophyta</taxon>
        <taxon>Tracheophyta</taxon>
        <taxon>Spermatophyta</taxon>
        <taxon>Magnoliopsida</taxon>
        <taxon>Liliopsida</taxon>
        <taxon>Poales</taxon>
        <taxon>Poaceae</taxon>
        <taxon>PACMAD clade</taxon>
        <taxon>Chloridoideae</taxon>
        <taxon>Cynodonteae</taxon>
        <taxon>Eleusininae</taxon>
        <taxon>Eleusine</taxon>
    </lineage>
</organism>
<proteinExistence type="predicted"/>
<gene>
    <name evidence="1" type="primary">gb11781</name>
    <name evidence="1" type="ORF">PR202_gb11781</name>
</gene>
<protein>
    <submittedName>
        <fullName evidence="1">Uncharacterized protein</fullName>
    </submittedName>
</protein>
<keyword evidence="2" id="KW-1185">Reference proteome</keyword>
<accession>A0AAV5ENV8</accession>